<keyword evidence="3" id="KW-0472">Membrane</keyword>
<sequence length="369" mass="42099">MAQRGLDVCLYLPWIPPKQQLRLFGDAECRDNGGFPTPSAQASYIRSQLPQPACPRLLIEFYPARYWDALGSILPTVGLPKRLRPCDWLILEEPEHLNWAQPWNRYRERAARVTGIVLTNYRYYCEQALPRLPRVAGWLERYNRWLIEHRCDDVILLADILPDLAKAQRLLISGIHPAFFDHAGQADNRQNLYFMGKLIWEKGFRELIDLLADGVNHCADQSADQSADRSIDVFGIGRDRAAIADYARARGVQLNFRGLSTAPAADIARYRVFINASKSEMLCTTTAEALGQRKFVILPRDPSNELFYPFQNALCYSSPEEFQACLRHALSHQPVADPLEASLSWDAAVDRLLDYYERGSGRNDERGQM</sequence>
<comment type="subcellular location">
    <subcellularLocation>
        <location evidence="1">Membrane</location>
    </subcellularLocation>
</comment>
<reference evidence="4 5" key="1">
    <citation type="journal article" date="2020" name="Microorganisms">
        <title>Osmotic Adaptation and Compatible Solute Biosynthesis of Phototrophic Bacteria as Revealed from Genome Analyses.</title>
        <authorList>
            <person name="Imhoff J.F."/>
            <person name="Rahn T."/>
            <person name="Kunzel S."/>
            <person name="Keller A."/>
            <person name="Neulinger S.C."/>
        </authorList>
    </citation>
    <scope>NUCLEOTIDE SEQUENCE [LARGE SCALE GENOMIC DNA]</scope>
    <source>
        <strain evidence="4 5">DSM 25653</strain>
    </source>
</reference>
<gene>
    <name evidence="4" type="ORF">CKO42_09455</name>
</gene>
<evidence type="ECO:0000256" key="2">
    <source>
        <dbReference type="ARBA" id="ARBA00022679"/>
    </source>
</evidence>
<accession>A0A9X0W808</accession>
<dbReference type="Gene3D" id="3.40.50.2000">
    <property type="entry name" value="Glycogen Phosphorylase B"/>
    <property type="match status" value="1"/>
</dbReference>
<evidence type="ECO:0000256" key="3">
    <source>
        <dbReference type="ARBA" id="ARBA00023136"/>
    </source>
</evidence>
<proteinExistence type="predicted"/>
<dbReference type="PANTHER" id="PTHR46132">
    <property type="entry name" value="DIGALACTOSYLDIACYLGLYCEROL SYNTHASE 2, CHLOROPLASTIC"/>
    <property type="match status" value="1"/>
</dbReference>
<evidence type="ECO:0000313" key="4">
    <source>
        <dbReference type="EMBL" id="MBK1618655.1"/>
    </source>
</evidence>
<dbReference type="AlphaFoldDB" id="A0A9X0W808"/>
<keyword evidence="2" id="KW-0808">Transferase</keyword>
<dbReference type="InterPro" id="IPR044525">
    <property type="entry name" value="DGDG1/2"/>
</dbReference>
<evidence type="ECO:0008006" key="6">
    <source>
        <dbReference type="Google" id="ProtNLM"/>
    </source>
</evidence>
<evidence type="ECO:0000256" key="1">
    <source>
        <dbReference type="ARBA" id="ARBA00004370"/>
    </source>
</evidence>
<dbReference type="SUPFAM" id="SSF53756">
    <property type="entry name" value="UDP-Glycosyltransferase/glycogen phosphorylase"/>
    <property type="match status" value="1"/>
</dbReference>
<evidence type="ECO:0000313" key="5">
    <source>
        <dbReference type="Proteomes" id="UP001138768"/>
    </source>
</evidence>
<dbReference type="EMBL" id="NRRY01000012">
    <property type="protein sequence ID" value="MBK1618655.1"/>
    <property type="molecule type" value="Genomic_DNA"/>
</dbReference>
<dbReference type="Proteomes" id="UP001138768">
    <property type="component" value="Unassembled WGS sequence"/>
</dbReference>
<keyword evidence="5" id="KW-1185">Reference proteome</keyword>
<dbReference type="GO" id="GO:0016020">
    <property type="term" value="C:membrane"/>
    <property type="evidence" value="ECO:0007669"/>
    <property type="project" value="UniProtKB-SubCell"/>
</dbReference>
<dbReference type="CDD" id="cd01635">
    <property type="entry name" value="Glycosyltransferase_GTB-type"/>
    <property type="match status" value="1"/>
</dbReference>
<name>A0A9X0W808_9GAMM</name>
<dbReference type="PANTHER" id="PTHR46132:SF1">
    <property type="entry name" value="DIGALACTOSYLDIACYLGLYCEROL SYNTHASE 2, CHLOROPLASTIC"/>
    <property type="match status" value="1"/>
</dbReference>
<protein>
    <recommendedName>
        <fullName evidence="6">Glycosyltransferase</fullName>
    </recommendedName>
</protein>
<comment type="caution">
    <text evidence="4">The sequence shown here is derived from an EMBL/GenBank/DDBJ whole genome shotgun (WGS) entry which is preliminary data.</text>
</comment>
<organism evidence="4 5">
    <name type="scientific">Lamprobacter modestohalophilus</name>
    <dbReference type="NCBI Taxonomy" id="1064514"/>
    <lineage>
        <taxon>Bacteria</taxon>
        <taxon>Pseudomonadati</taxon>
        <taxon>Pseudomonadota</taxon>
        <taxon>Gammaproteobacteria</taxon>
        <taxon>Chromatiales</taxon>
        <taxon>Chromatiaceae</taxon>
        <taxon>Lamprobacter</taxon>
    </lineage>
</organism>
<dbReference type="GO" id="GO:0046481">
    <property type="term" value="F:digalactosyldiacylglycerol synthase activity"/>
    <property type="evidence" value="ECO:0007669"/>
    <property type="project" value="InterPro"/>
</dbReference>